<reference evidence="1 2" key="1">
    <citation type="journal article" date="2022" name="Hortic Res">
        <title>A haplotype resolved chromosomal level avocado genome allows analysis of novel avocado genes.</title>
        <authorList>
            <person name="Nath O."/>
            <person name="Fletcher S.J."/>
            <person name="Hayward A."/>
            <person name="Shaw L.M."/>
            <person name="Masouleh A.K."/>
            <person name="Furtado A."/>
            <person name="Henry R.J."/>
            <person name="Mitter N."/>
        </authorList>
    </citation>
    <scope>NUCLEOTIDE SEQUENCE [LARGE SCALE GENOMIC DNA]</scope>
    <source>
        <strain evidence="2">cv. Hass</strain>
    </source>
</reference>
<keyword evidence="2" id="KW-1185">Reference proteome</keyword>
<organism evidence="1 2">
    <name type="scientific">Persea americana</name>
    <name type="common">Avocado</name>
    <dbReference type="NCBI Taxonomy" id="3435"/>
    <lineage>
        <taxon>Eukaryota</taxon>
        <taxon>Viridiplantae</taxon>
        <taxon>Streptophyta</taxon>
        <taxon>Embryophyta</taxon>
        <taxon>Tracheophyta</taxon>
        <taxon>Spermatophyta</taxon>
        <taxon>Magnoliopsida</taxon>
        <taxon>Magnoliidae</taxon>
        <taxon>Laurales</taxon>
        <taxon>Lauraceae</taxon>
        <taxon>Persea</taxon>
    </lineage>
</organism>
<protein>
    <submittedName>
        <fullName evidence="1">Uncharacterized protein</fullName>
    </submittedName>
</protein>
<evidence type="ECO:0000313" key="1">
    <source>
        <dbReference type="EMBL" id="KAJ8619215.1"/>
    </source>
</evidence>
<name>A0ACC2KDI2_PERAE</name>
<accession>A0ACC2KDI2</accession>
<gene>
    <name evidence="1" type="ORF">MRB53_015401</name>
</gene>
<comment type="caution">
    <text evidence="1">The sequence shown here is derived from an EMBL/GenBank/DDBJ whole genome shotgun (WGS) entry which is preliminary data.</text>
</comment>
<proteinExistence type="predicted"/>
<evidence type="ECO:0000313" key="2">
    <source>
        <dbReference type="Proteomes" id="UP001234297"/>
    </source>
</evidence>
<sequence>MQRKHAFRKDCLNSWLQHKERALCPLRRSPVLPEVVMLEFWRKEPDYYSEEQLLDWHFSFHDRNLDLD</sequence>
<dbReference type="EMBL" id="CM056812">
    <property type="protein sequence ID" value="KAJ8619215.1"/>
    <property type="molecule type" value="Genomic_DNA"/>
</dbReference>
<dbReference type="Proteomes" id="UP001234297">
    <property type="component" value="Chromosome 4"/>
</dbReference>